<evidence type="ECO:0000256" key="1">
    <source>
        <dbReference type="SAM" id="MobiDB-lite"/>
    </source>
</evidence>
<dbReference type="Proteomes" id="UP001501231">
    <property type="component" value="Unassembled WGS sequence"/>
</dbReference>
<sequence length="147" mass="14913">METPPNTMAVARATCLDGTSRTASPPAMAQNPPTATPIATRAASSTAKWVAAAHTRLATAMSPMSEVSSTRRSTPPARTVITGAEAAATKPGTVSMSPAVPSETSRSEPMGVSRPTGSSSEVIRAKMPSVTAKTGAHCRAGDLFSTT</sequence>
<accession>A0ABP5VWN1</accession>
<gene>
    <name evidence="2" type="ORF">GCM10010191_19900</name>
</gene>
<evidence type="ECO:0000313" key="3">
    <source>
        <dbReference type="Proteomes" id="UP001501231"/>
    </source>
</evidence>
<proteinExistence type="predicted"/>
<keyword evidence="3" id="KW-1185">Reference proteome</keyword>
<organism evidence="2 3">
    <name type="scientific">Actinomadura vinacea</name>
    <dbReference type="NCBI Taxonomy" id="115336"/>
    <lineage>
        <taxon>Bacteria</taxon>
        <taxon>Bacillati</taxon>
        <taxon>Actinomycetota</taxon>
        <taxon>Actinomycetes</taxon>
        <taxon>Streptosporangiales</taxon>
        <taxon>Thermomonosporaceae</taxon>
        <taxon>Actinomadura</taxon>
    </lineage>
</organism>
<feature type="region of interest" description="Disordered" evidence="1">
    <location>
        <begin position="88"/>
        <end position="121"/>
    </location>
</feature>
<name>A0ABP5VWN1_9ACTN</name>
<comment type="caution">
    <text evidence="2">The sequence shown here is derived from an EMBL/GenBank/DDBJ whole genome shotgun (WGS) entry which is preliminary data.</text>
</comment>
<protein>
    <submittedName>
        <fullName evidence="2">Uncharacterized protein</fullName>
    </submittedName>
</protein>
<evidence type="ECO:0000313" key="2">
    <source>
        <dbReference type="EMBL" id="GAA2410923.1"/>
    </source>
</evidence>
<reference evidence="3" key="1">
    <citation type="journal article" date="2019" name="Int. J. Syst. Evol. Microbiol.">
        <title>The Global Catalogue of Microorganisms (GCM) 10K type strain sequencing project: providing services to taxonomists for standard genome sequencing and annotation.</title>
        <authorList>
            <consortium name="The Broad Institute Genomics Platform"/>
            <consortium name="The Broad Institute Genome Sequencing Center for Infectious Disease"/>
            <person name="Wu L."/>
            <person name="Ma J."/>
        </authorList>
    </citation>
    <scope>NUCLEOTIDE SEQUENCE [LARGE SCALE GENOMIC DNA]</scope>
    <source>
        <strain evidence="3">JCM 3325</strain>
    </source>
</reference>
<dbReference type="EMBL" id="BAAARW010000006">
    <property type="protein sequence ID" value="GAA2410923.1"/>
    <property type="molecule type" value="Genomic_DNA"/>
</dbReference>